<reference key="2">
    <citation type="submission" date="2011-04" db="EMBL/GenBank/DDBJ databases">
        <title>High-quality genome sequence of Pichia pastoris CBS 7435.</title>
        <authorList>
            <person name="Kueberl A."/>
            <person name="Schneider J."/>
            <person name="Thallinger G.G."/>
            <person name="Anderl I."/>
            <person name="Wibberg D."/>
            <person name="Hajek T."/>
            <person name="Jaenicke S."/>
            <person name="Brinkrolf K."/>
            <person name="Goesmann A."/>
            <person name="Szczepanowski R."/>
            <person name="Puehler A."/>
            <person name="Schwab H."/>
            <person name="Glieder A."/>
            <person name="Pichler H."/>
        </authorList>
    </citation>
    <scope>NUCLEOTIDE SEQUENCE</scope>
    <source>
        <strain>CBS 7435</strain>
    </source>
</reference>
<dbReference type="AlphaFoldDB" id="F2QY89"/>
<keyword evidence="2" id="KW-1185">Reference proteome</keyword>
<reference evidence="1 2" key="3">
    <citation type="journal article" date="2016" name="FEMS Yeast Res.">
        <title>Curation of the genome annotation of Pichia pastoris (Komagataella phaffii) CBS7435 from gene level to protein function.</title>
        <authorList>
            <person name="Valli M."/>
            <person name="Tatto N.E."/>
            <person name="Peymann A."/>
            <person name="Gruber C."/>
            <person name="Landes N."/>
            <person name="Ekker H."/>
            <person name="Thallinger G.G."/>
            <person name="Mattanovich D."/>
            <person name="Gasser B."/>
            <person name="Graf A.B."/>
        </authorList>
    </citation>
    <scope>GENOME REANNOTATION</scope>
    <source>
        <strain evidence="1 2">ATCC 76273 / CBS 7435 / CECT 11047 / NRRL Y-11430 / Wegner 21-1</strain>
    </source>
</reference>
<accession>F2QY89</accession>
<dbReference type="Proteomes" id="UP000006853">
    <property type="component" value="Chromosome 4"/>
</dbReference>
<reference evidence="1 2" key="1">
    <citation type="journal article" date="2011" name="J. Biotechnol.">
        <title>High-quality genome sequence of Pichia pastoris CBS7435.</title>
        <authorList>
            <person name="Kuberl A."/>
            <person name="Schneider J."/>
            <person name="Thallinger G.G."/>
            <person name="Anderl I."/>
            <person name="Wibberg D."/>
            <person name="Hajek T."/>
            <person name="Jaenicke S."/>
            <person name="Brinkrolf K."/>
            <person name="Goesmann A."/>
            <person name="Szczepanowski R."/>
            <person name="Puhler A."/>
            <person name="Schwab H."/>
            <person name="Glieder A."/>
            <person name="Pichler H."/>
        </authorList>
    </citation>
    <scope>NUCLEOTIDE SEQUENCE [LARGE SCALE GENOMIC DNA]</scope>
    <source>
        <strain evidence="2">ATCC 76273 / CBS 7435 / CECT 11047 / NRRL Y-11430 / Wegner 21-1</strain>
    </source>
</reference>
<evidence type="ECO:0000313" key="2">
    <source>
        <dbReference type="Proteomes" id="UP000006853"/>
    </source>
</evidence>
<protein>
    <submittedName>
        <fullName evidence="1">Uncharacterized protein</fullName>
    </submittedName>
</protein>
<gene>
    <name evidence="1" type="ordered locus">PP7435_Chr4-0192</name>
</gene>
<proteinExistence type="predicted"/>
<dbReference type="HOGENOM" id="CLU_1180594_0_0_1"/>
<name>F2QY89_KOMPC</name>
<sequence>MRSPKDSHNHFPDFALYMPGPHGVCSFGYQFDNYTNTKMSDNSQTESRLSSETLNLTCRRPSLDKIMLSYAITPHLRAYYGDYYSVMHLPFDGRSMYDSRFSPPYNAFIWCKKLISCIQPTSKCLVSSYTVLEHLLSIDYKSITYNCKSLATLDLQIISLHVRLLLLELHQRNLRNRFNEYYRQDSMRLATAINVELPACEFLMTQLDKFLQDKIVEIWCVEAVLGERSDIHYMC</sequence>
<dbReference type="EMBL" id="FR839631">
    <property type="protein sequence ID" value="CCA40367.1"/>
    <property type="molecule type" value="Genomic_DNA"/>
</dbReference>
<organism evidence="1 2">
    <name type="scientific">Komagataella phaffii (strain ATCC 76273 / CBS 7435 / CECT 11047 / NRRL Y-11430 / Wegner 21-1)</name>
    <name type="common">Yeast</name>
    <name type="synonym">Pichia pastoris</name>
    <dbReference type="NCBI Taxonomy" id="981350"/>
    <lineage>
        <taxon>Eukaryota</taxon>
        <taxon>Fungi</taxon>
        <taxon>Dikarya</taxon>
        <taxon>Ascomycota</taxon>
        <taxon>Saccharomycotina</taxon>
        <taxon>Pichiomycetes</taxon>
        <taxon>Pichiales</taxon>
        <taxon>Pichiaceae</taxon>
        <taxon>Komagataella</taxon>
    </lineage>
</organism>
<evidence type="ECO:0000313" key="1">
    <source>
        <dbReference type="EMBL" id="CCA40367.1"/>
    </source>
</evidence>